<sequence>MTASPPVTITSAGCLRGAQFCIPALPGTVAFGAVFGTVAAQKGLTFAETLMFNSFVFAGASQFVAMEVYTAPLTWGVIFAMVGVVAAVNMRMLLIGASLRPWLGQVPSSRTYPALFFLTDINWLIALREYDKGERDWGIFLGSGLFMWCIWSLSVVPGYFFGSLVSDPKAWGLDVVMPAFFIALLIPLWKGKRQTISWAIAGGVAVLTWYELGGYWGILTGAISGALAGAFLDD</sequence>
<comment type="caution">
    <text evidence="9">The sequence shown here is derived from an EMBL/GenBank/DDBJ whole genome shotgun (WGS) entry which is preliminary data.</text>
</comment>
<keyword evidence="3" id="KW-0813">Transport</keyword>
<evidence type="ECO:0000313" key="9">
    <source>
        <dbReference type="EMBL" id="MBS8261481.1"/>
    </source>
</evidence>
<evidence type="ECO:0000256" key="2">
    <source>
        <dbReference type="ARBA" id="ARBA00010735"/>
    </source>
</evidence>
<accession>A0A944CFV2</accession>
<evidence type="ECO:0000256" key="7">
    <source>
        <dbReference type="ARBA" id="ARBA00023136"/>
    </source>
</evidence>
<keyword evidence="4" id="KW-1003">Cell membrane</keyword>
<reference evidence="9" key="1">
    <citation type="submission" date="2018-08" db="EMBL/GenBank/DDBJ databases">
        <authorList>
            <person name="Jin W."/>
            <person name="Wang H."/>
            <person name="Yang Y."/>
            <person name="Li M."/>
            <person name="Liu J."/>
        </authorList>
    </citation>
    <scope>NUCLEOTIDE SEQUENCE</scope>
    <source>
        <strain evidence="9">AESS21</strain>
    </source>
</reference>
<keyword evidence="7 8" id="KW-0472">Membrane</keyword>
<name>A0A944CFV2_9HYPH</name>
<protein>
    <submittedName>
        <fullName evidence="9">Branched-chain amino acid ABC transporter permease</fullName>
    </submittedName>
</protein>
<evidence type="ECO:0000256" key="4">
    <source>
        <dbReference type="ARBA" id="ARBA00022475"/>
    </source>
</evidence>
<gene>
    <name evidence="9" type="ORF">DYI23_14745</name>
</gene>
<feature type="transmembrane region" description="Helical" evidence="8">
    <location>
        <begin position="77"/>
        <end position="99"/>
    </location>
</feature>
<dbReference type="Proteomes" id="UP000705379">
    <property type="component" value="Unassembled WGS sequence"/>
</dbReference>
<comment type="subcellular location">
    <subcellularLocation>
        <location evidence="1">Cell membrane</location>
        <topology evidence="1">Multi-pass membrane protein</topology>
    </subcellularLocation>
</comment>
<evidence type="ECO:0000256" key="1">
    <source>
        <dbReference type="ARBA" id="ARBA00004651"/>
    </source>
</evidence>
<feature type="transmembrane region" description="Helical" evidence="8">
    <location>
        <begin position="46"/>
        <end position="65"/>
    </location>
</feature>
<dbReference type="GO" id="GO:0005886">
    <property type="term" value="C:plasma membrane"/>
    <property type="evidence" value="ECO:0007669"/>
    <property type="project" value="UniProtKB-SubCell"/>
</dbReference>
<feature type="transmembrane region" description="Helical" evidence="8">
    <location>
        <begin position="139"/>
        <end position="164"/>
    </location>
</feature>
<feature type="transmembrane region" description="Helical" evidence="8">
    <location>
        <begin position="170"/>
        <end position="188"/>
    </location>
</feature>
<evidence type="ECO:0000256" key="3">
    <source>
        <dbReference type="ARBA" id="ARBA00022448"/>
    </source>
</evidence>
<dbReference type="Pfam" id="PF03591">
    <property type="entry name" value="AzlC"/>
    <property type="match status" value="1"/>
</dbReference>
<dbReference type="PANTHER" id="PTHR34979">
    <property type="entry name" value="INNER MEMBRANE PROTEIN YGAZ"/>
    <property type="match status" value="1"/>
</dbReference>
<organism evidence="9 10">
    <name type="scientific">Roseibium polysiphoniae</name>
    <dbReference type="NCBI Taxonomy" id="2571221"/>
    <lineage>
        <taxon>Bacteria</taxon>
        <taxon>Pseudomonadati</taxon>
        <taxon>Pseudomonadota</taxon>
        <taxon>Alphaproteobacteria</taxon>
        <taxon>Hyphomicrobiales</taxon>
        <taxon>Stappiaceae</taxon>
        <taxon>Roseibium</taxon>
    </lineage>
</organism>
<evidence type="ECO:0000256" key="5">
    <source>
        <dbReference type="ARBA" id="ARBA00022692"/>
    </source>
</evidence>
<dbReference type="EMBL" id="QTKU01000003">
    <property type="protein sequence ID" value="MBS8261481.1"/>
    <property type="molecule type" value="Genomic_DNA"/>
</dbReference>
<proteinExistence type="inferred from homology"/>
<comment type="similarity">
    <text evidence="2">Belongs to the AzlC family.</text>
</comment>
<dbReference type="GO" id="GO:1903785">
    <property type="term" value="P:L-valine transmembrane transport"/>
    <property type="evidence" value="ECO:0007669"/>
    <property type="project" value="TreeGrafter"/>
</dbReference>
<evidence type="ECO:0000256" key="8">
    <source>
        <dbReference type="SAM" id="Phobius"/>
    </source>
</evidence>
<keyword evidence="6 8" id="KW-1133">Transmembrane helix</keyword>
<dbReference type="AlphaFoldDB" id="A0A944CFV2"/>
<feature type="transmembrane region" description="Helical" evidence="8">
    <location>
        <begin position="111"/>
        <end position="127"/>
    </location>
</feature>
<evidence type="ECO:0000313" key="10">
    <source>
        <dbReference type="Proteomes" id="UP000705379"/>
    </source>
</evidence>
<dbReference type="InterPro" id="IPR011606">
    <property type="entry name" value="Brnchd-chn_aa_trnsp_permease"/>
</dbReference>
<dbReference type="RefSeq" id="WP_213216845.1">
    <property type="nucleotide sequence ID" value="NZ_QTKU01000003.1"/>
</dbReference>
<evidence type="ECO:0000256" key="6">
    <source>
        <dbReference type="ARBA" id="ARBA00022989"/>
    </source>
</evidence>
<dbReference type="PANTHER" id="PTHR34979:SF1">
    <property type="entry name" value="INNER MEMBRANE PROTEIN YGAZ"/>
    <property type="match status" value="1"/>
</dbReference>
<reference evidence="9" key="2">
    <citation type="journal article" date="2021" name="Microorganisms">
        <title>Bacterial Dimethylsulfoniopropionate Biosynthesis in the East China Sea.</title>
        <authorList>
            <person name="Liu J."/>
            <person name="Zhang Y."/>
            <person name="Liu J."/>
            <person name="Zhong H."/>
            <person name="Williams B.T."/>
            <person name="Zheng Y."/>
            <person name="Curson A.R.J."/>
            <person name="Sun C."/>
            <person name="Sun H."/>
            <person name="Song D."/>
            <person name="Wagner Mackenzie B."/>
            <person name="Bermejo Martinez A."/>
            <person name="Todd J.D."/>
            <person name="Zhang X.H."/>
        </authorList>
    </citation>
    <scope>NUCLEOTIDE SEQUENCE</scope>
    <source>
        <strain evidence="9">AESS21</strain>
    </source>
</reference>
<keyword evidence="5 8" id="KW-0812">Transmembrane</keyword>
<feature type="transmembrane region" description="Helical" evidence="8">
    <location>
        <begin position="20"/>
        <end position="40"/>
    </location>
</feature>
<feature type="transmembrane region" description="Helical" evidence="8">
    <location>
        <begin position="195"/>
        <end position="210"/>
    </location>
</feature>